<name>A0A2C9VT74_MANES</name>
<proteinExistence type="predicted"/>
<reference evidence="1" key="1">
    <citation type="submission" date="2016-02" db="EMBL/GenBank/DDBJ databases">
        <title>WGS assembly of Manihot esculenta.</title>
        <authorList>
            <person name="Bredeson J.V."/>
            <person name="Prochnik S.E."/>
            <person name="Lyons J.B."/>
            <person name="Schmutz J."/>
            <person name="Grimwood J."/>
            <person name="Vrebalov J."/>
            <person name="Bart R.S."/>
            <person name="Amuge T."/>
            <person name="Ferguson M.E."/>
            <person name="Green R."/>
            <person name="Putnam N."/>
            <person name="Stites J."/>
            <person name="Rounsley S."/>
            <person name="Rokhsar D.S."/>
        </authorList>
    </citation>
    <scope>NUCLEOTIDE SEQUENCE [LARGE SCALE GENOMIC DNA]</scope>
    <source>
        <tissue evidence="1">Leaf</tissue>
    </source>
</reference>
<gene>
    <name evidence="1" type="ORF">MANES_06G175100</name>
</gene>
<sequence>MVLVTFRKSSNRLGSFSVNVEDIGQNRLDSFSGHKIVSLPLSYLVSVFLCLCWAL</sequence>
<dbReference type="EMBL" id="CM004392">
    <property type="protein sequence ID" value="OAY48660.1"/>
    <property type="molecule type" value="Genomic_DNA"/>
</dbReference>
<accession>A0A2C9VT74</accession>
<protein>
    <submittedName>
        <fullName evidence="1">Uncharacterized protein</fullName>
    </submittedName>
</protein>
<organism evidence="1">
    <name type="scientific">Manihot esculenta</name>
    <name type="common">Cassava</name>
    <name type="synonym">Jatropha manihot</name>
    <dbReference type="NCBI Taxonomy" id="3983"/>
    <lineage>
        <taxon>Eukaryota</taxon>
        <taxon>Viridiplantae</taxon>
        <taxon>Streptophyta</taxon>
        <taxon>Embryophyta</taxon>
        <taxon>Tracheophyta</taxon>
        <taxon>Spermatophyta</taxon>
        <taxon>Magnoliopsida</taxon>
        <taxon>eudicotyledons</taxon>
        <taxon>Gunneridae</taxon>
        <taxon>Pentapetalae</taxon>
        <taxon>rosids</taxon>
        <taxon>fabids</taxon>
        <taxon>Malpighiales</taxon>
        <taxon>Euphorbiaceae</taxon>
        <taxon>Crotonoideae</taxon>
        <taxon>Manihoteae</taxon>
        <taxon>Manihot</taxon>
    </lineage>
</organism>
<evidence type="ECO:0000313" key="1">
    <source>
        <dbReference type="EMBL" id="OAY48660.1"/>
    </source>
</evidence>
<dbReference type="AlphaFoldDB" id="A0A2C9VT74"/>